<evidence type="ECO:0000313" key="2">
    <source>
        <dbReference type="EMBL" id="MBB6522493.1"/>
    </source>
</evidence>
<feature type="domain" description="HD-GYP" evidence="1">
    <location>
        <begin position="126"/>
        <end position="322"/>
    </location>
</feature>
<dbReference type="EMBL" id="JACHHT010000002">
    <property type="protein sequence ID" value="MBB6522493.1"/>
    <property type="molecule type" value="Genomic_DNA"/>
</dbReference>
<evidence type="ECO:0000313" key="3">
    <source>
        <dbReference type="Proteomes" id="UP000528457"/>
    </source>
</evidence>
<dbReference type="Pfam" id="PF11871">
    <property type="entry name" value="DUF3391"/>
    <property type="match status" value="1"/>
</dbReference>
<gene>
    <name evidence="2" type="ORF">HNR48_002778</name>
</gene>
<dbReference type="InterPro" id="IPR037522">
    <property type="entry name" value="HD_GYP_dom"/>
</dbReference>
<dbReference type="Gene3D" id="1.10.3210.10">
    <property type="entry name" value="Hypothetical protein af1432"/>
    <property type="match status" value="1"/>
</dbReference>
<dbReference type="InterPro" id="IPR021812">
    <property type="entry name" value="DUF3391"/>
</dbReference>
<proteinExistence type="predicted"/>
<dbReference type="Pfam" id="PF13487">
    <property type="entry name" value="HD_5"/>
    <property type="match status" value="1"/>
</dbReference>
<dbReference type="RefSeq" id="WP_166845788.1">
    <property type="nucleotide sequence ID" value="NZ_JAAONY010000002.1"/>
</dbReference>
<evidence type="ECO:0000259" key="1">
    <source>
        <dbReference type="PROSITE" id="PS51832"/>
    </source>
</evidence>
<dbReference type="PROSITE" id="PS51832">
    <property type="entry name" value="HD_GYP"/>
    <property type="match status" value="1"/>
</dbReference>
<dbReference type="CDD" id="cd00077">
    <property type="entry name" value="HDc"/>
    <property type="match status" value="1"/>
</dbReference>
<comment type="caution">
    <text evidence="2">The sequence shown here is derived from an EMBL/GenBank/DDBJ whole genome shotgun (WGS) entry which is preliminary data.</text>
</comment>
<protein>
    <submittedName>
        <fullName evidence="2">HD-GYP domain-containing protein (C-di-GMP phosphodiesterase class II)</fullName>
    </submittedName>
</protein>
<dbReference type="InterPro" id="IPR003607">
    <property type="entry name" value="HD/PDEase_dom"/>
</dbReference>
<sequence>MRLLKVQAENLRPGMFVAELDRPWLDTPFALQGFVVQDPEEVVYIGRYVDYVYIDADYAGSNLFLPKRPKQEETVKDRLSIKAEFEQARTSFTSASESLDRVFNALNNGVQTDIQVVRESVQPLIDGVFNNKEAMAVLVRLKESSDYRYQHGVSMAVWAAILGRHIGLPVDELEKLVIGCAMCDVGMTRLPDEIFQQTGGLSDYQRQMVELHTHLGSQMVDENGNADLEILSIIKSHHERMDGSGYPDGLKGSDIPLFARIAGLVDAYDAMITPRPYAPGVSSYDAIQELIQSKGVLFQDALVEQFVQAIGLFPTGSLVELNTGEVGIVVKQNDIRRLKPEVVIVLDKFKRKLDSLRLVDLAREDVGNISWIVQGLRPGSYDVNSEEYFI</sequence>
<reference evidence="2 3" key="1">
    <citation type="submission" date="2020-08" db="EMBL/GenBank/DDBJ databases">
        <title>Genomic Encyclopedia of Type Strains, Phase IV (KMG-IV): sequencing the most valuable type-strain genomes for metagenomic binning, comparative biology and taxonomic classification.</title>
        <authorList>
            <person name="Goeker M."/>
        </authorList>
    </citation>
    <scope>NUCLEOTIDE SEQUENCE [LARGE SCALE GENOMIC DNA]</scope>
    <source>
        <strain evidence="2 3">DSM 22368</strain>
    </source>
</reference>
<dbReference type="PANTHER" id="PTHR43155">
    <property type="entry name" value="CYCLIC DI-GMP PHOSPHODIESTERASE PA4108-RELATED"/>
    <property type="match status" value="1"/>
</dbReference>
<name>A0A7X0JUH0_9GAMM</name>
<dbReference type="InParanoid" id="A0A7X0JUH0"/>
<dbReference type="Proteomes" id="UP000528457">
    <property type="component" value="Unassembled WGS sequence"/>
</dbReference>
<accession>A0A7X0JUH0</accession>
<dbReference type="PANTHER" id="PTHR43155:SF2">
    <property type="entry name" value="CYCLIC DI-GMP PHOSPHODIESTERASE PA4108"/>
    <property type="match status" value="1"/>
</dbReference>
<dbReference type="AlphaFoldDB" id="A0A7X0JUH0"/>
<dbReference type="GO" id="GO:0008081">
    <property type="term" value="F:phosphoric diester hydrolase activity"/>
    <property type="evidence" value="ECO:0007669"/>
    <property type="project" value="UniProtKB-ARBA"/>
</dbReference>
<organism evidence="2 3">
    <name type="scientific">Pseudoteredinibacter isoporae</name>
    <dbReference type="NCBI Taxonomy" id="570281"/>
    <lineage>
        <taxon>Bacteria</taxon>
        <taxon>Pseudomonadati</taxon>
        <taxon>Pseudomonadota</taxon>
        <taxon>Gammaproteobacteria</taxon>
        <taxon>Cellvibrionales</taxon>
        <taxon>Cellvibrionaceae</taxon>
        <taxon>Pseudoteredinibacter</taxon>
    </lineage>
</organism>
<dbReference type="SMART" id="SM00471">
    <property type="entry name" value="HDc"/>
    <property type="match status" value="1"/>
</dbReference>
<keyword evidence="3" id="KW-1185">Reference proteome</keyword>
<dbReference type="SUPFAM" id="SSF109604">
    <property type="entry name" value="HD-domain/PDEase-like"/>
    <property type="match status" value="1"/>
</dbReference>